<accession>A0A0M4TP27</accession>
<reference evidence="2" key="1">
    <citation type="submission" date="2015-07" db="EMBL/GenBank/DDBJ databases">
        <title>Genome Of Nitrogen-Fixing Cyanobacterium Nostoc piscinale CENA21 From Solimoes/Amazon River Floodplain Sediments And Comparative Genomics To Uncover Biosynthetic Natural Products Potential.</title>
        <authorList>
            <person name="Leao T.F."/>
            <person name="Leao P.N."/>
            <person name="Guimaraes P.I."/>
            <person name="de Melo A.G.C."/>
            <person name="Ramos R.T.J."/>
            <person name="Silva A."/>
            <person name="Fiore M.F."/>
            <person name="Schneider M.P.C."/>
        </authorList>
    </citation>
    <scope>NUCLEOTIDE SEQUENCE [LARGE SCALE GENOMIC DNA]</scope>
    <source>
        <strain evidence="2">CENA21</strain>
    </source>
</reference>
<dbReference type="PATRIC" id="fig|224013.5.peg.6388"/>
<organism evidence="1 2">
    <name type="scientific">Nostoc piscinale CENA21</name>
    <dbReference type="NCBI Taxonomy" id="224013"/>
    <lineage>
        <taxon>Bacteria</taxon>
        <taxon>Bacillati</taxon>
        <taxon>Cyanobacteriota</taxon>
        <taxon>Cyanophyceae</taxon>
        <taxon>Nostocales</taxon>
        <taxon>Nostocaceae</taxon>
        <taxon>Nostoc</taxon>
    </lineage>
</organism>
<dbReference type="STRING" id="224013.ACX27_26660"/>
<evidence type="ECO:0000313" key="1">
    <source>
        <dbReference type="EMBL" id="ALF55611.1"/>
    </source>
</evidence>
<keyword evidence="2" id="KW-1185">Reference proteome</keyword>
<proteinExistence type="predicted"/>
<evidence type="ECO:0000313" key="2">
    <source>
        <dbReference type="Proteomes" id="UP000062645"/>
    </source>
</evidence>
<dbReference type="KEGG" id="npz:ACX27_26660"/>
<dbReference type="OrthoDB" id="485347at2"/>
<dbReference type="Pfam" id="PF09684">
    <property type="entry name" value="Tail_P2_I"/>
    <property type="match status" value="1"/>
</dbReference>
<name>A0A0M4TP27_9NOSO</name>
<dbReference type="InterPro" id="IPR006521">
    <property type="entry name" value="Tail_protein_I"/>
</dbReference>
<reference evidence="1 2" key="2">
    <citation type="journal article" date="2016" name="Genome Announc.">
        <title>Draft Genome Sequence of the N2-Fixing Cyanobacterium Nostoc piscinale CENA21, Isolated from the Brazilian Amazon Floodplain.</title>
        <authorList>
            <person name="Leao T."/>
            <person name="Guimaraes P.I."/>
            <person name="de Melo A.G."/>
            <person name="Ramos R.T."/>
            <person name="Leao P.N."/>
            <person name="Silva A."/>
            <person name="Fiore M.F."/>
            <person name="Schneider M.P."/>
        </authorList>
    </citation>
    <scope>NUCLEOTIDE SEQUENCE [LARGE SCALE GENOMIC DNA]</scope>
    <source>
        <strain evidence="1 2">CENA21</strain>
    </source>
</reference>
<evidence type="ECO:0008006" key="3">
    <source>
        <dbReference type="Google" id="ProtNLM"/>
    </source>
</evidence>
<dbReference type="Proteomes" id="UP000062645">
    <property type="component" value="Chromosome"/>
</dbReference>
<protein>
    <recommendedName>
        <fullName evidence="3">Phage tail protein</fullName>
    </recommendedName>
</protein>
<dbReference type="RefSeq" id="WP_062296931.1">
    <property type="nucleotide sequence ID" value="NZ_CP012036.1"/>
</dbReference>
<gene>
    <name evidence="1" type="ORF">ACX27_26660</name>
</gene>
<dbReference type="AlphaFoldDB" id="A0A0M4TP27"/>
<sequence>MHTKQSWETGRPIFSRLPDVYQENSVADWLTVYFDEFLVGTKALVYDLPNQFNPYTCDTRWLDYIAPLYGFSTLYWDRGWPETSKRQLLAGAYTTVWPNRGTRVALSYILSSLLIEHTIWEGSTFILGSSQLGIGTLGSGAWKYKILLPRRYAFGGYEFRLTQKIDRLFGNLWCESEVIYYDQLT</sequence>
<dbReference type="EMBL" id="CP012036">
    <property type="protein sequence ID" value="ALF55611.1"/>
    <property type="molecule type" value="Genomic_DNA"/>
</dbReference>